<dbReference type="InterPro" id="IPR012946">
    <property type="entry name" value="X8"/>
</dbReference>
<feature type="domain" description="X8" evidence="2">
    <location>
        <begin position="2"/>
        <end position="78"/>
    </location>
</feature>
<sequence>MDKDDLGAQLGWVCDPTRINCEPINPNGAHFEPNTVEDHCDWAFNQYFMKNRLDQGYKACDFKGTAELVPPRMVSMKPVGSMSATSFLSDYNLVCP</sequence>
<dbReference type="Gene3D" id="1.20.58.1040">
    <property type="match status" value="1"/>
</dbReference>
<dbReference type="PANTHER" id="PTHR31044">
    <property type="entry name" value="BETA-1,3 GLUCANASE"/>
    <property type="match status" value="1"/>
</dbReference>
<dbReference type="PANTHER" id="PTHR31044:SF52">
    <property type="entry name" value="OS01G0631500 PROTEIN"/>
    <property type="match status" value="1"/>
</dbReference>
<proteinExistence type="predicted"/>
<evidence type="ECO:0000313" key="3">
    <source>
        <dbReference type="EMBL" id="NDV40333.1"/>
    </source>
</evidence>
<evidence type="ECO:0000256" key="1">
    <source>
        <dbReference type="ARBA" id="ARBA00022729"/>
    </source>
</evidence>
<evidence type="ECO:0000259" key="2">
    <source>
        <dbReference type="SMART" id="SM00768"/>
    </source>
</evidence>
<name>A0A6B2LTG0_9EUKA</name>
<dbReference type="SMART" id="SM00768">
    <property type="entry name" value="X8"/>
    <property type="match status" value="1"/>
</dbReference>
<accession>A0A6B2LTG0</accession>
<reference evidence="3" key="1">
    <citation type="journal article" date="2020" name="J. Eukaryot. Microbiol.">
        <title>De novo Sequencing, Assembly and Annotation of the Transcriptome for the Free-Living Testate Amoeba Arcella intermedia.</title>
        <authorList>
            <person name="Ribeiro G.M."/>
            <person name="Porfirio-Sousa A.L."/>
            <person name="Maurer-Alcala X.X."/>
            <person name="Katz L.A."/>
            <person name="Lahr D.J.G."/>
        </authorList>
    </citation>
    <scope>NUCLEOTIDE SEQUENCE</scope>
</reference>
<protein>
    <recommendedName>
        <fullName evidence="2">X8 domain-containing protein</fullName>
    </recommendedName>
</protein>
<dbReference type="AlphaFoldDB" id="A0A6B2LTG0"/>
<dbReference type="Pfam" id="PF07983">
    <property type="entry name" value="X8"/>
    <property type="match status" value="1"/>
</dbReference>
<dbReference type="EMBL" id="GIBP01011364">
    <property type="protein sequence ID" value="NDV40333.1"/>
    <property type="molecule type" value="Transcribed_RNA"/>
</dbReference>
<keyword evidence="1" id="KW-0732">Signal</keyword>
<organism evidence="3">
    <name type="scientific">Arcella intermedia</name>
    <dbReference type="NCBI Taxonomy" id="1963864"/>
    <lineage>
        <taxon>Eukaryota</taxon>
        <taxon>Amoebozoa</taxon>
        <taxon>Tubulinea</taxon>
        <taxon>Elardia</taxon>
        <taxon>Arcellinida</taxon>
        <taxon>Sphaerothecina</taxon>
        <taxon>Arcellidae</taxon>
        <taxon>Arcella</taxon>
    </lineage>
</organism>
<dbReference type="InterPro" id="IPR044788">
    <property type="entry name" value="X8_dom_prot"/>
</dbReference>